<dbReference type="InterPro" id="IPR011990">
    <property type="entry name" value="TPR-like_helical_dom_sf"/>
</dbReference>
<evidence type="ECO:0000313" key="3">
    <source>
        <dbReference type="EMBL" id="CAL1135965.1"/>
    </source>
</evidence>
<dbReference type="EMBL" id="CAMXCT030000728">
    <property type="protein sequence ID" value="CAL4769902.1"/>
    <property type="molecule type" value="Genomic_DNA"/>
</dbReference>
<reference evidence="3" key="2">
    <citation type="submission" date="2024-04" db="EMBL/GenBank/DDBJ databases">
        <authorList>
            <person name="Chen Y."/>
            <person name="Shah S."/>
            <person name="Dougan E. K."/>
            <person name="Thang M."/>
            <person name="Chan C."/>
        </authorList>
    </citation>
    <scope>NUCLEOTIDE SEQUENCE [LARGE SCALE GENOMIC DNA]</scope>
</reference>
<dbReference type="OrthoDB" id="435644at2759"/>
<dbReference type="AlphaFoldDB" id="A0A9P1C004"/>
<evidence type="ECO:0000313" key="4">
    <source>
        <dbReference type="Proteomes" id="UP001152797"/>
    </source>
</evidence>
<feature type="region of interest" description="Disordered" evidence="1">
    <location>
        <begin position="194"/>
        <end position="244"/>
    </location>
</feature>
<dbReference type="SUPFAM" id="SSF48452">
    <property type="entry name" value="TPR-like"/>
    <property type="match status" value="1"/>
</dbReference>
<reference evidence="2" key="1">
    <citation type="submission" date="2022-10" db="EMBL/GenBank/DDBJ databases">
        <authorList>
            <person name="Chen Y."/>
            <person name="Dougan E. K."/>
            <person name="Chan C."/>
            <person name="Rhodes N."/>
            <person name="Thang M."/>
        </authorList>
    </citation>
    <scope>NUCLEOTIDE SEQUENCE</scope>
</reference>
<protein>
    <submittedName>
        <fullName evidence="2">Uncharacterized protein</fullName>
    </submittedName>
</protein>
<dbReference type="EMBL" id="CAMXCT020000728">
    <property type="protein sequence ID" value="CAL1135965.1"/>
    <property type="molecule type" value="Genomic_DNA"/>
</dbReference>
<proteinExistence type="predicted"/>
<evidence type="ECO:0000313" key="2">
    <source>
        <dbReference type="EMBL" id="CAI3982590.1"/>
    </source>
</evidence>
<dbReference type="EMBL" id="CAMXCT010000728">
    <property type="protein sequence ID" value="CAI3982590.1"/>
    <property type="molecule type" value="Genomic_DNA"/>
</dbReference>
<feature type="compositionally biased region" description="Polar residues" evidence="1">
    <location>
        <begin position="212"/>
        <end position="221"/>
    </location>
</feature>
<dbReference type="Gene3D" id="1.25.40.10">
    <property type="entry name" value="Tetratricopeptide repeat domain"/>
    <property type="match status" value="1"/>
</dbReference>
<gene>
    <name evidence="2" type="ORF">C1SCF055_LOCUS10269</name>
</gene>
<name>A0A9P1C004_9DINO</name>
<accession>A0A9P1C004</accession>
<evidence type="ECO:0000256" key="1">
    <source>
        <dbReference type="SAM" id="MobiDB-lite"/>
    </source>
</evidence>
<organism evidence="2">
    <name type="scientific">Cladocopium goreaui</name>
    <dbReference type="NCBI Taxonomy" id="2562237"/>
    <lineage>
        <taxon>Eukaryota</taxon>
        <taxon>Sar</taxon>
        <taxon>Alveolata</taxon>
        <taxon>Dinophyceae</taxon>
        <taxon>Suessiales</taxon>
        <taxon>Symbiodiniaceae</taxon>
        <taxon>Cladocopium</taxon>
    </lineage>
</organism>
<keyword evidence="4" id="KW-1185">Reference proteome</keyword>
<sequence length="244" mass="26512">MVEPGNAQVELSTDQSSEVLGEEVRFQRDALGCDVHPDLGKPWFRYGSALLKEIEESVTGEGVPGGPDSAEVAEEAVPPKCCNCAWAKEDGHVILGSLDGPDESCERLEELEEDLEVAWEALETARRCLEQKEPSFLLAQCHLRIADLLCLQGHKSSAVEECKKALTYCQTDEEKAQAKSHLATLELLAEPNRDAVPEPEGLESSAFPDASGASTTGNSAEPMQVPVRKRKRVSGEEPEACTEH</sequence>
<comment type="caution">
    <text evidence="2">The sequence shown here is derived from an EMBL/GenBank/DDBJ whole genome shotgun (WGS) entry which is preliminary data.</text>
</comment>
<dbReference type="Proteomes" id="UP001152797">
    <property type="component" value="Unassembled WGS sequence"/>
</dbReference>